<organism evidence="1 2">
    <name type="scientific">Salix suchowensis</name>
    <dbReference type="NCBI Taxonomy" id="1278906"/>
    <lineage>
        <taxon>Eukaryota</taxon>
        <taxon>Viridiplantae</taxon>
        <taxon>Streptophyta</taxon>
        <taxon>Embryophyta</taxon>
        <taxon>Tracheophyta</taxon>
        <taxon>Spermatophyta</taxon>
        <taxon>Magnoliopsida</taxon>
        <taxon>eudicotyledons</taxon>
        <taxon>Gunneridae</taxon>
        <taxon>Pentapetalae</taxon>
        <taxon>rosids</taxon>
        <taxon>fabids</taxon>
        <taxon>Malpighiales</taxon>
        <taxon>Salicaceae</taxon>
        <taxon>Saliceae</taxon>
        <taxon>Salix</taxon>
    </lineage>
</organism>
<gene>
    <name evidence="1" type="ORF">OIU77_002094</name>
</gene>
<protein>
    <submittedName>
        <fullName evidence="1">Uncharacterized protein</fullName>
    </submittedName>
</protein>
<name>A0ABQ9B3U3_9ROSI</name>
<reference evidence="1" key="2">
    <citation type="journal article" date="2023" name="Int. J. Mol. Sci.">
        <title>De Novo Assembly and Annotation of 11 Diverse Shrub Willow (Salix) Genomes Reveals Novel Gene Organization in Sex-Linked Regions.</title>
        <authorList>
            <person name="Hyden B."/>
            <person name="Feng K."/>
            <person name="Yates T.B."/>
            <person name="Jawdy S."/>
            <person name="Cereghino C."/>
            <person name="Smart L.B."/>
            <person name="Muchero W."/>
        </authorList>
    </citation>
    <scope>NUCLEOTIDE SEQUENCE</scope>
    <source>
        <tissue evidence="1">Shoot tip</tissue>
    </source>
</reference>
<keyword evidence="2" id="KW-1185">Reference proteome</keyword>
<proteinExistence type="predicted"/>
<dbReference type="Proteomes" id="UP001141253">
    <property type="component" value="Chromosome 17"/>
</dbReference>
<evidence type="ECO:0000313" key="2">
    <source>
        <dbReference type="Proteomes" id="UP001141253"/>
    </source>
</evidence>
<reference evidence="1" key="1">
    <citation type="submission" date="2022-10" db="EMBL/GenBank/DDBJ databases">
        <authorList>
            <person name="Hyden B.L."/>
            <person name="Feng K."/>
            <person name="Yates T."/>
            <person name="Jawdy S."/>
            <person name="Smart L.B."/>
            <person name="Muchero W."/>
        </authorList>
    </citation>
    <scope>NUCLEOTIDE SEQUENCE</scope>
    <source>
        <tissue evidence="1">Shoot tip</tissue>
    </source>
</reference>
<feature type="non-terminal residue" evidence="1">
    <location>
        <position position="32"/>
    </location>
</feature>
<evidence type="ECO:0000313" key="1">
    <source>
        <dbReference type="EMBL" id="KAJ6371707.1"/>
    </source>
</evidence>
<sequence length="32" mass="3892">MLRLLRLQRVLWKLGKIMWRKSLGKNILNQAN</sequence>
<comment type="caution">
    <text evidence="1">The sequence shown here is derived from an EMBL/GenBank/DDBJ whole genome shotgun (WGS) entry which is preliminary data.</text>
</comment>
<accession>A0ABQ9B3U3</accession>
<dbReference type="EMBL" id="JAPFFI010000013">
    <property type="protein sequence ID" value="KAJ6371707.1"/>
    <property type="molecule type" value="Genomic_DNA"/>
</dbReference>